<dbReference type="PROSITE" id="PS00470">
    <property type="entry name" value="IDH_IMDH"/>
    <property type="match status" value="1"/>
</dbReference>
<protein>
    <recommendedName>
        <fullName evidence="11">Isocitrate dehydrogenase [NADP]</fullName>
        <ecNumber evidence="11">1.1.1.42</ecNumber>
    </recommendedName>
</protein>
<proteinExistence type="inferred from homology"/>
<feature type="binding site" evidence="15">
    <location>
        <begin position="396"/>
        <end position="401"/>
    </location>
    <ligand>
        <name>NADP(+)</name>
        <dbReference type="ChEBI" id="CHEBI:58349"/>
    </ligand>
</feature>
<dbReference type="GO" id="GO:0005739">
    <property type="term" value="C:mitochondrion"/>
    <property type="evidence" value="ECO:0007669"/>
    <property type="project" value="TreeGrafter"/>
</dbReference>
<evidence type="ECO:0000256" key="10">
    <source>
        <dbReference type="ARBA" id="ARBA00023554"/>
    </source>
</evidence>
<feature type="domain" description="Isopropylmalate dehydrogenase-like" evidence="16">
    <location>
        <begin position="97"/>
        <end position="485"/>
    </location>
</feature>
<dbReference type="InterPro" id="IPR004790">
    <property type="entry name" value="Isocitrate_DH_NADP"/>
</dbReference>
<dbReference type="PANTHER" id="PTHR11822:SF21">
    <property type="entry name" value="ISOCITRATE DEHYDROGENASE [NADP], MITOCHONDRIAL"/>
    <property type="match status" value="1"/>
</dbReference>
<dbReference type="EC" id="1.1.1.42" evidence="11"/>
<dbReference type="GO" id="GO:0006099">
    <property type="term" value="P:tricarboxylic acid cycle"/>
    <property type="evidence" value="ECO:0007669"/>
    <property type="project" value="UniProtKB-KW"/>
</dbReference>
<comment type="caution">
    <text evidence="17">The sequence shown here is derived from an EMBL/GenBank/DDBJ whole genome shotgun (WGS) entry which is preliminary data.</text>
</comment>
<keyword evidence="6 11" id="KW-0460">Magnesium</keyword>
<evidence type="ECO:0000256" key="3">
    <source>
        <dbReference type="ARBA" id="ARBA00022435"/>
    </source>
</evidence>
<dbReference type="InterPro" id="IPR019818">
    <property type="entry name" value="IsoCit/isopropylmalate_DH_CS"/>
</dbReference>
<evidence type="ECO:0000256" key="13">
    <source>
        <dbReference type="PIRSR" id="PIRSR000108-2"/>
    </source>
</evidence>
<dbReference type="AlphaFoldDB" id="A0A225A845"/>
<dbReference type="GO" id="GO:0006102">
    <property type="term" value="P:isocitrate metabolic process"/>
    <property type="evidence" value="ECO:0007669"/>
    <property type="project" value="InterPro"/>
</dbReference>
<evidence type="ECO:0000256" key="1">
    <source>
        <dbReference type="ARBA" id="ARBA00001936"/>
    </source>
</evidence>
<gene>
    <name evidence="17" type="ORF">UA08_08027</name>
</gene>
<evidence type="ECO:0000256" key="14">
    <source>
        <dbReference type="PIRSR" id="PIRSR000108-3"/>
    </source>
</evidence>
<keyword evidence="9 11" id="KW-0464">Manganese</keyword>
<dbReference type="GeneID" id="31007783"/>
<dbReference type="PIRSF" id="PIRSF000108">
    <property type="entry name" value="IDH_NADP"/>
    <property type="match status" value="1"/>
</dbReference>
<dbReference type="GO" id="GO:0006739">
    <property type="term" value="P:NADP+ metabolic process"/>
    <property type="evidence" value="ECO:0007669"/>
    <property type="project" value="TreeGrafter"/>
</dbReference>
<dbReference type="SUPFAM" id="SSF53659">
    <property type="entry name" value="Isocitrate/Isopropylmalate dehydrogenase-like"/>
    <property type="match status" value="1"/>
</dbReference>
<keyword evidence="18" id="KW-1185">Reference proteome</keyword>
<reference evidence="17 18" key="1">
    <citation type="submission" date="2015-06" db="EMBL/GenBank/DDBJ databases">
        <title>Talaromyces atroroseus IBT 11181 draft genome.</title>
        <authorList>
            <person name="Rasmussen K.B."/>
            <person name="Rasmussen S."/>
            <person name="Petersen B."/>
            <person name="Sicheritz-Ponten T."/>
            <person name="Mortensen U.H."/>
            <person name="Thrane U."/>
        </authorList>
    </citation>
    <scope>NUCLEOTIDE SEQUENCE [LARGE SCALE GENOMIC DNA]</scope>
    <source>
        <strain evidence="17 18">IBT 11181</strain>
    </source>
</reference>
<dbReference type="NCBIfam" id="NF006156">
    <property type="entry name" value="PRK08299.1"/>
    <property type="match status" value="1"/>
</dbReference>
<dbReference type="Gene3D" id="3.40.718.10">
    <property type="entry name" value="Isopropylmalate Dehydrogenase"/>
    <property type="match status" value="1"/>
</dbReference>
<feature type="binding site" evidence="13">
    <location>
        <position position="165"/>
    </location>
    <ligand>
        <name>D-threo-isocitrate</name>
        <dbReference type="ChEBI" id="CHEBI:15562"/>
    </ligand>
</feature>
<evidence type="ECO:0000256" key="15">
    <source>
        <dbReference type="PIRSR" id="PIRSR000108-4"/>
    </source>
</evidence>
<dbReference type="Proteomes" id="UP000214365">
    <property type="component" value="Unassembled WGS sequence"/>
</dbReference>
<feature type="binding site" evidence="13">
    <location>
        <position position="220"/>
    </location>
    <ligand>
        <name>D-threo-isocitrate</name>
        <dbReference type="ChEBI" id="CHEBI:15562"/>
    </ligand>
</feature>
<dbReference type="InterPro" id="IPR024084">
    <property type="entry name" value="IsoPropMal-DH-like_dom"/>
</dbReference>
<feature type="binding site" evidence="13">
    <location>
        <begin position="182"/>
        <end position="188"/>
    </location>
    <ligand>
        <name>D-threo-isocitrate</name>
        <dbReference type="ChEBI" id="CHEBI:15562"/>
    </ligand>
</feature>
<evidence type="ECO:0000256" key="12">
    <source>
        <dbReference type="PIRSR" id="PIRSR000108-1"/>
    </source>
</evidence>
<feature type="site" description="Critical for catalysis" evidence="12">
    <location>
        <position position="298"/>
    </location>
</feature>
<comment type="catalytic activity">
    <reaction evidence="10 11">
        <text>D-threo-isocitrate + NADP(+) = 2-oxoglutarate + CO2 + NADPH</text>
        <dbReference type="Rhea" id="RHEA:19629"/>
        <dbReference type="ChEBI" id="CHEBI:15562"/>
        <dbReference type="ChEBI" id="CHEBI:16526"/>
        <dbReference type="ChEBI" id="CHEBI:16810"/>
        <dbReference type="ChEBI" id="CHEBI:57783"/>
        <dbReference type="ChEBI" id="CHEBI:58349"/>
        <dbReference type="EC" id="1.1.1.42"/>
    </reaction>
</comment>
<dbReference type="RefSeq" id="XP_020117002.1">
    <property type="nucleotide sequence ID" value="XM_020262942.1"/>
</dbReference>
<keyword evidence="4 11" id="KW-0816">Tricarboxylic acid cycle</keyword>
<dbReference type="FunFam" id="3.40.718.10:FF:000002">
    <property type="entry name" value="Isocitrate dehydrogenase [NADP]"/>
    <property type="match status" value="1"/>
</dbReference>
<feature type="binding site" evidence="15">
    <location>
        <position position="170"/>
    </location>
    <ligand>
        <name>NADP(+)</name>
        <dbReference type="ChEBI" id="CHEBI:58349"/>
    </ligand>
</feature>
<dbReference type="GO" id="GO:0000287">
    <property type="term" value="F:magnesium ion binding"/>
    <property type="evidence" value="ECO:0007669"/>
    <property type="project" value="InterPro"/>
</dbReference>
<comment type="similarity">
    <text evidence="2 11">Belongs to the isocitrate and isopropylmalate dehydrogenases family.</text>
</comment>
<dbReference type="SMART" id="SM01329">
    <property type="entry name" value="Iso_dh"/>
    <property type="match status" value="1"/>
</dbReference>
<dbReference type="Pfam" id="PF00180">
    <property type="entry name" value="Iso_dh"/>
    <property type="match status" value="1"/>
</dbReference>
<accession>A0A225A845</accession>
<sequence>MQVRSSAVALHGLHSASTSSVRLSSRRSVFSSSACFSTSAARPVSNNSNNNSIVANSRLRPALAATKLHSSVGGLLSASSHVRTMASQVSKIKVKSPVVELDGDEMTRIIWQDIKDKFIFPYLEIDLKYYDLGLEYRDQTDDKVTVDAAEAIKKYGVGVKCATITPDEARVKEFHLKKMWLSPNGTIRNILGGTVFREPIVIPNIPRLVPGWTKPIIIGRHAFGDQYRAADRLIPGEGTLELVYTPKGGEPERIKVYEFSGPGIAQTQYNTDDSIRGFAHASFKMALLKGLPLYMSTKNTILKKYDGRFKDIFQEIYESDYKKDFEAKKLWYEHRLIDDMVAQMIKSEGGFVIAMKNYDGDVQSDIVAQGFGSLGLMTSTLATPDGSAFESEAAHGTVTRHYREHQKGRETSTNPIASIFAWTRGLIQRGKLDGTPELVAFAEKLEKACVDTVNEDEIMTKDLALARGRKDREAWVTTREYLEAVEKRLKSAL</sequence>
<keyword evidence="8 11" id="KW-0560">Oxidoreductase</keyword>
<dbReference type="GO" id="GO:0051287">
    <property type="term" value="F:NAD binding"/>
    <property type="evidence" value="ECO:0007669"/>
    <property type="project" value="InterPro"/>
</dbReference>
<evidence type="ECO:0000256" key="8">
    <source>
        <dbReference type="ARBA" id="ARBA00023002"/>
    </source>
</evidence>
<evidence type="ECO:0000256" key="6">
    <source>
        <dbReference type="ARBA" id="ARBA00022842"/>
    </source>
</evidence>
<keyword evidence="3" id="KW-0329">Glyoxylate bypass</keyword>
<feature type="binding site" evidence="14">
    <location>
        <position position="361"/>
    </location>
    <ligand>
        <name>Mn(2+)</name>
        <dbReference type="ChEBI" id="CHEBI:29035"/>
    </ligand>
</feature>
<feature type="binding site" evidence="13">
    <location>
        <position position="197"/>
    </location>
    <ligand>
        <name>D-threo-isocitrate</name>
        <dbReference type="ChEBI" id="CHEBI:15562"/>
    </ligand>
</feature>
<comment type="cofactor">
    <cofactor evidence="11 14">
        <name>Mg(2+)</name>
        <dbReference type="ChEBI" id="CHEBI:18420"/>
    </cofactor>
    <cofactor evidence="11 14">
        <name>Mn(2+)</name>
        <dbReference type="ChEBI" id="CHEBI:29035"/>
    </cofactor>
    <text evidence="11 14">Binds 1 Mg(2+) or Mn(2+) ion per subunit.</text>
</comment>
<dbReference type="OrthoDB" id="248923at2759"/>
<dbReference type="EMBL" id="LFMY01000013">
    <property type="protein sequence ID" value="OKL56881.1"/>
    <property type="molecule type" value="Genomic_DNA"/>
</dbReference>
<dbReference type="GO" id="GO:0006097">
    <property type="term" value="P:glyoxylate cycle"/>
    <property type="evidence" value="ECO:0007669"/>
    <property type="project" value="UniProtKB-KW"/>
</dbReference>
<feature type="site" description="Critical for catalysis" evidence="12">
    <location>
        <position position="227"/>
    </location>
</feature>
<feature type="binding site" evidence="15">
    <location>
        <position position="414"/>
    </location>
    <ligand>
        <name>NADP(+)</name>
        <dbReference type="ChEBI" id="CHEBI:58349"/>
    </ligand>
</feature>
<evidence type="ECO:0000256" key="7">
    <source>
        <dbReference type="ARBA" id="ARBA00022857"/>
    </source>
</evidence>
<dbReference type="GO" id="GO:0004450">
    <property type="term" value="F:isocitrate dehydrogenase (NADP+) activity"/>
    <property type="evidence" value="ECO:0007669"/>
    <property type="project" value="UniProtKB-EC"/>
</dbReference>
<evidence type="ECO:0000256" key="2">
    <source>
        <dbReference type="ARBA" id="ARBA00007769"/>
    </source>
</evidence>
<evidence type="ECO:0000256" key="4">
    <source>
        <dbReference type="ARBA" id="ARBA00022532"/>
    </source>
</evidence>
<evidence type="ECO:0000256" key="11">
    <source>
        <dbReference type="PIRNR" id="PIRNR000108"/>
    </source>
</evidence>
<dbReference type="PANTHER" id="PTHR11822">
    <property type="entry name" value="NADP-SPECIFIC ISOCITRATE DEHYDROGENASE"/>
    <property type="match status" value="1"/>
</dbReference>
<feature type="binding site" evidence="15">
    <location>
        <position position="346"/>
    </location>
    <ligand>
        <name>NADP(+)</name>
        <dbReference type="ChEBI" id="CHEBI:58349"/>
    </ligand>
</feature>
<keyword evidence="5 11" id="KW-0479">Metal-binding</keyword>
<evidence type="ECO:0000256" key="9">
    <source>
        <dbReference type="ARBA" id="ARBA00023211"/>
    </source>
</evidence>
<comment type="cofactor">
    <cofactor evidence="1">
        <name>Mn(2+)</name>
        <dbReference type="ChEBI" id="CHEBI:29035"/>
    </cofactor>
</comment>
<feature type="binding site" evidence="15">
    <location>
        <begin position="163"/>
        <end position="165"/>
    </location>
    <ligand>
        <name>NADP(+)</name>
        <dbReference type="ChEBI" id="CHEBI:58349"/>
    </ligand>
</feature>
<organism evidence="17 18">
    <name type="scientific">Talaromyces atroroseus</name>
    <dbReference type="NCBI Taxonomy" id="1441469"/>
    <lineage>
        <taxon>Eukaryota</taxon>
        <taxon>Fungi</taxon>
        <taxon>Dikarya</taxon>
        <taxon>Ascomycota</taxon>
        <taxon>Pezizomycotina</taxon>
        <taxon>Eurotiomycetes</taxon>
        <taxon>Eurotiomycetidae</taxon>
        <taxon>Eurotiales</taxon>
        <taxon>Trichocomaceae</taxon>
        <taxon>Talaromyces</taxon>
        <taxon>Talaromyces sect. Trachyspermi</taxon>
    </lineage>
</organism>
<evidence type="ECO:0000313" key="17">
    <source>
        <dbReference type="EMBL" id="OKL56881.1"/>
    </source>
</evidence>
<name>A0A225A845_TALAT</name>
<evidence type="ECO:0000256" key="5">
    <source>
        <dbReference type="ARBA" id="ARBA00022723"/>
    </source>
</evidence>
<dbReference type="NCBIfam" id="TIGR00127">
    <property type="entry name" value="nadp_idh_euk"/>
    <property type="match status" value="1"/>
</dbReference>
<evidence type="ECO:0000259" key="16">
    <source>
        <dbReference type="SMART" id="SM01329"/>
    </source>
</evidence>
<evidence type="ECO:0000313" key="18">
    <source>
        <dbReference type="Proteomes" id="UP000214365"/>
    </source>
</evidence>
<keyword evidence="7 11" id="KW-0521">NADP</keyword>
<dbReference type="STRING" id="1441469.A0A225A845"/>
<feature type="binding site" evidence="14">
    <location>
        <position position="338"/>
    </location>
    <ligand>
        <name>Mn(2+)</name>
        <dbReference type="ChEBI" id="CHEBI:29035"/>
    </ligand>
</feature>